<organism evidence="2 3">
    <name type="scientific">Striga asiatica</name>
    <name type="common">Asiatic witchweed</name>
    <name type="synonym">Buchnera asiatica</name>
    <dbReference type="NCBI Taxonomy" id="4170"/>
    <lineage>
        <taxon>Eukaryota</taxon>
        <taxon>Viridiplantae</taxon>
        <taxon>Streptophyta</taxon>
        <taxon>Embryophyta</taxon>
        <taxon>Tracheophyta</taxon>
        <taxon>Spermatophyta</taxon>
        <taxon>Magnoliopsida</taxon>
        <taxon>eudicotyledons</taxon>
        <taxon>Gunneridae</taxon>
        <taxon>Pentapetalae</taxon>
        <taxon>asterids</taxon>
        <taxon>lamiids</taxon>
        <taxon>Lamiales</taxon>
        <taxon>Orobanchaceae</taxon>
        <taxon>Buchnereae</taxon>
        <taxon>Striga</taxon>
    </lineage>
</organism>
<sequence>MKAEHALSRGKLTSLELESEEAHASAKRMPKLDVEKAILQEELEFDRGNKLMLEAQVGGPAHWTRERLRADGKISDCDEVMLERLKVASEKLPSPLTNVETFVKAGPGEVAGEIDTREIDLEISAEESDFRFEATGG</sequence>
<keyword evidence="3" id="KW-1185">Reference proteome</keyword>
<evidence type="ECO:0000313" key="3">
    <source>
        <dbReference type="Proteomes" id="UP000325081"/>
    </source>
</evidence>
<protein>
    <submittedName>
        <fullName evidence="2">Protein RecA</fullName>
    </submittedName>
</protein>
<gene>
    <name evidence="2" type="ORF">STAS_13780</name>
</gene>
<evidence type="ECO:0000313" key="2">
    <source>
        <dbReference type="EMBL" id="GER37376.1"/>
    </source>
</evidence>
<evidence type="ECO:0000256" key="1">
    <source>
        <dbReference type="SAM" id="MobiDB-lite"/>
    </source>
</evidence>
<dbReference type="Proteomes" id="UP000325081">
    <property type="component" value="Unassembled WGS sequence"/>
</dbReference>
<dbReference type="EMBL" id="BKCP01005350">
    <property type="protein sequence ID" value="GER37376.1"/>
    <property type="molecule type" value="Genomic_DNA"/>
</dbReference>
<proteinExistence type="predicted"/>
<comment type="caution">
    <text evidence="2">The sequence shown here is derived from an EMBL/GenBank/DDBJ whole genome shotgun (WGS) entry which is preliminary data.</text>
</comment>
<accession>A0A5A7PXE8</accession>
<name>A0A5A7PXE8_STRAF</name>
<reference evidence="3" key="1">
    <citation type="journal article" date="2019" name="Curr. Biol.">
        <title>Genome Sequence of Striga asiatica Provides Insight into the Evolution of Plant Parasitism.</title>
        <authorList>
            <person name="Yoshida S."/>
            <person name="Kim S."/>
            <person name="Wafula E.K."/>
            <person name="Tanskanen J."/>
            <person name="Kim Y.M."/>
            <person name="Honaas L."/>
            <person name="Yang Z."/>
            <person name="Spallek T."/>
            <person name="Conn C.E."/>
            <person name="Ichihashi Y."/>
            <person name="Cheong K."/>
            <person name="Cui S."/>
            <person name="Der J.P."/>
            <person name="Gundlach H."/>
            <person name="Jiao Y."/>
            <person name="Hori C."/>
            <person name="Ishida J.K."/>
            <person name="Kasahara H."/>
            <person name="Kiba T."/>
            <person name="Kim M.S."/>
            <person name="Koo N."/>
            <person name="Laohavisit A."/>
            <person name="Lee Y.H."/>
            <person name="Lumba S."/>
            <person name="McCourt P."/>
            <person name="Mortimer J.C."/>
            <person name="Mutuku J.M."/>
            <person name="Nomura T."/>
            <person name="Sasaki-Sekimoto Y."/>
            <person name="Seto Y."/>
            <person name="Wang Y."/>
            <person name="Wakatake T."/>
            <person name="Sakakibara H."/>
            <person name="Demura T."/>
            <person name="Yamaguchi S."/>
            <person name="Yoneyama K."/>
            <person name="Manabe R.I."/>
            <person name="Nelson D.C."/>
            <person name="Schulman A.H."/>
            <person name="Timko M.P."/>
            <person name="dePamphilis C.W."/>
            <person name="Choi D."/>
            <person name="Shirasu K."/>
        </authorList>
    </citation>
    <scope>NUCLEOTIDE SEQUENCE [LARGE SCALE GENOMIC DNA]</scope>
    <source>
        <strain evidence="3">cv. UVA1</strain>
    </source>
</reference>
<feature type="compositionally biased region" description="Basic and acidic residues" evidence="1">
    <location>
        <begin position="20"/>
        <end position="29"/>
    </location>
</feature>
<dbReference type="AlphaFoldDB" id="A0A5A7PXE8"/>
<feature type="region of interest" description="Disordered" evidence="1">
    <location>
        <begin position="1"/>
        <end position="29"/>
    </location>
</feature>